<keyword evidence="3" id="KW-1185">Reference proteome</keyword>
<feature type="domain" description="Glycosyl hydrolase family 13 catalytic" evidence="1">
    <location>
        <begin position="85"/>
        <end position="520"/>
    </location>
</feature>
<dbReference type="Gene3D" id="3.20.20.80">
    <property type="entry name" value="Glycosidases"/>
    <property type="match status" value="1"/>
</dbReference>
<dbReference type="SUPFAM" id="SSF51445">
    <property type="entry name" value="(Trans)glycosidases"/>
    <property type="match status" value="1"/>
</dbReference>
<sequence length="628" mass="70462">MAKTPSTTDDDIFALRLARSAPDLWPMLDALYGTREDYPAFREALLKTLAKSWKARPADLKLLDLKRDLEPDWFQRPDMAGYVFYIDRFAGTIPEAVEKLPYLQELGITYVHFMPCLKPRPGDSDGGYSVMDYRAINPAYGTMDDFEAAARTFRENGISLCIDLVLNHTAKEHAWAKKAAKGDPKYQDYYLMFDTPDLPKRYEETLVEVFPDNAPGNFTHYPDFGKWVWTTFNEHQWDLNWANPWVFLEITDIMLALANRGASILRLDAVAFMWKRMGTRCQSEPEVHMILQALRAASRIAAPATIHLAEAIVAPAEMIPYLGRGRHDGREGNLAYHNSLMVQFWSALATRDTRLMTHVLGTHFPTKLTNATYATYIRCHDDIGWAVTDEDAAALHLSGPAHRAYLSDFYEGSFPGSFAQGALFQHNEATGDKRISGSFASLAGLQRALTSNDGTAIDHAVQRILMGHALIAAFGGIPLIYMGDELALLNDDSYLAVPEHAHDSRWIHRPRMDWQLARTRHQGDTPAARVFQGTQHILSRRRATPALHGGNATRILPCEAAQVFAFARETPTGNLICLFNFSENWVHLPESWLRQNGAVNLHDELSDNAVAVHAGAIALPPFARAWIS</sequence>
<gene>
    <name evidence="2" type="ORF">H7F16_11660</name>
</gene>
<dbReference type="Gene3D" id="3.90.400.10">
    <property type="entry name" value="Oligo-1,6-glucosidase, Domain 2"/>
    <property type="match status" value="1"/>
</dbReference>
<dbReference type="InterPro" id="IPR055218">
    <property type="entry name" value="Amylosucrase_C"/>
</dbReference>
<dbReference type="InterPro" id="IPR013780">
    <property type="entry name" value="Glyco_hydro_b"/>
</dbReference>
<dbReference type="RefSeq" id="WP_185797776.1">
    <property type="nucleotide sequence ID" value="NZ_JACLQD010000003.1"/>
</dbReference>
<dbReference type="Pfam" id="PF00128">
    <property type="entry name" value="Alpha-amylase"/>
    <property type="match status" value="1"/>
</dbReference>
<dbReference type="CDD" id="cd11324">
    <property type="entry name" value="AmyAc_Amylosucrase"/>
    <property type="match status" value="1"/>
</dbReference>
<dbReference type="SMART" id="SM00642">
    <property type="entry name" value="Aamy"/>
    <property type="match status" value="1"/>
</dbReference>
<dbReference type="Pfam" id="PF22582">
    <property type="entry name" value="Amylosucrase_C-like"/>
    <property type="match status" value="1"/>
</dbReference>
<reference evidence="2 3" key="1">
    <citation type="journal article" date="2017" name="Int. J. Syst. Evol. Microbiol.">
        <title>Gemmobacter straminiformis sp. nov., isolated from an artificial fountain.</title>
        <authorList>
            <person name="Kang J.Y."/>
            <person name="Kim M.J."/>
            <person name="Chun J."/>
            <person name="Son K.P."/>
            <person name="Jahng K.Y."/>
        </authorList>
    </citation>
    <scope>NUCLEOTIDE SEQUENCE [LARGE SCALE GENOMIC DNA]</scope>
    <source>
        <strain evidence="2 3">CAM-8</strain>
    </source>
</reference>
<evidence type="ECO:0000259" key="1">
    <source>
        <dbReference type="SMART" id="SM00642"/>
    </source>
</evidence>
<organism evidence="2 3">
    <name type="scientific">Paragemmobacter straminiformis</name>
    <dbReference type="NCBI Taxonomy" id="2045119"/>
    <lineage>
        <taxon>Bacteria</taxon>
        <taxon>Pseudomonadati</taxon>
        <taxon>Pseudomonadota</taxon>
        <taxon>Alphaproteobacteria</taxon>
        <taxon>Rhodobacterales</taxon>
        <taxon>Paracoccaceae</taxon>
        <taxon>Paragemmobacter</taxon>
    </lineage>
</organism>
<evidence type="ECO:0000313" key="2">
    <source>
        <dbReference type="EMBL" id="MBC2836163.1"/>
    </source>
</evidence>
<protein>
    <submittedName>
        <fullName evidence="2">DUF3459 domain-containing protein</fullName>
    </submittedName>
</protein>
<dbReference type="Gene3D" id="1.10.1740.10">
    <property type="match status" value="1"/>
</dbReference>
<dbReference type="GO" id="GO:0005975">
    <property type="term" value="P:carbohydrate metabolic process"/>
    <property type="evidence" value="ECO:0007669"/>
    <property type="project" value="InterPro"/>
</dbReference>
<dbReference type="Gene3D" id="2.60.40.1180">
    <property type="entry name" value="Golgi alpha-mannosidase II"/>
    <property type="match status" value="1"/>
</dbReference>
<dbReference type="Proteomes" id="UP000555411">
    <property type="component" value="Unassembled WGS sequence"/>
</dbReference>
<comment type="caution">
    <text evidence="2">The sequence shown here is derived from an EMBL/GenBank/DDBJ whole genome shotgun (WGS) entry which is preliminary data.</text>
</comment>
<accession>A0A842I9S0</accession>
<dbReference type="PANTHER" id="PTHR10357">
    <property type="entry name" value="ALPHA-AMYLASE FAMILY MEMBER"/>
    <property type="match status" value="1"/>
</dbReference>
<evidence type="ECO:0000313" key="3">
    <source>
        <dbReference type="Proteomes" id="UP000555411"/>
    </source>
</evidence>
<proteinExistence type="predicted"/>
<dbReference type="InterPro" id="IPR045857">
    <property type="entry name" value="O16G_dom_2"/>
</dbReference>
<dbReference type="SUPFAM" id="SSF51011">
    <property type="entry name" value="Glycosyl hydrolase domain"/>
    <property type="match status" value="1"/>
</dbReference>
<dbReference type="GO" id="GO:0047669">
    <property type="term" value="F:amylosucrase activity"/>
    <property type="evidence" value="ECO:0007669"/>
    <property type="project" value="InterPro"/>
</dbReference>
<dbReference type="AlphaFoldDB" id="A0A842I9S0"/>
<dbReference type="EMBL" id="JACLQD010000003">
    <property type="protein sequence ID" value="MBC2836163.1"/>
    <property type="molecule type" value="Genomic_DNA"/>
</dbReference>
<dbReference type="PANTHER" id="PTHR10357:SF213">
    <property type="entry name" value="ALPHA AMYLASE CATALYTIC REGION"/>
    <property type="match status" value="1"/>
</dbReference>
<dbReference type="InterPro" id="IPR044077">
    <property type="entry name" value="Amylosucrase"/>
</dbReference>
<dbReference type="InterPro" id="IPR006047">
    <property type="entry name" value="GH13_cat_dom"/>
</dbReference>
<name>A0A842I9S0_9RHOB</name>
<dbReference type="InterPro" id="IPR017853">
    <property type="entry name" value="GH"/>
</dbReference>